<proteinExistence type="predicted"/>
<organism evidence="2">
    <name type="scientific">Graphocephala atropunctata</name>
    <dbReference type="NCBI Taxonomy" id="36148"/>
    <lineage>
        <taxon>Eukaryota</taxon>
        <taxon>Metazoa</taxon>
        <taxon>Ecdysozoa</taxon>
        <taxon>Arthropoda</taxon>
        <taxon>Hexapoda</taxon>
        <taxon>Insecta</taxon>
        <taxon>Pterygota</taxon>
        <taxon>Neoptera</taxon>
        <taxon>Paraneoptera</taxon>
        <taxon>Hemiptera</taxon>
        <taxon>Auchenorrhyncha</taxon>
        <taxon>Membracoidea</taxon>
        <taxon>Cicadellidae</taxon>
        <taxon>Cicadellinae</taxon>
        <taxon>Cicadellini</taxon>
        <taxon>Graphocephala</taxon>
    </lineage>
</organism>
<dbReference type="EMBL" id="GEBQ01016655">
    <property type="protein sequence ID" value="JAT23322.1"/>
    <property type="molecule type" value="Transcribed_RNA"/>
</dbReference>
<feature type="non-terminal residue" evidence="2">
    <location>
        <position position="332"/>
    </location>
</feature>
<feature type="compositionally biased region" description="Polar residues" evidence="1">
    <location>
        <begin position="298"/>
        <end position="314"/>
    </location>
</feature>
<feature type="region of interest" description="Disordered" evidence="1">
    <location>
        <begin position="1"/>
        <end position="42"/>
    </location>
</feature>
<sequence length="332" mass="37725">MDGSNKLPHGIKQNVMGQENNNDIKTGEIKETSSYKSFKPNINPPPPLPGVFVFDSPHQRNIPQVDSNFNNSFKSSAPANVNSFSEAGSTISFGKTGISGPLMHEIHANNNDFQSQSLVMYDYTVHSDHKGLKPLQPTLPSVDSILPSDSCVYHSLQPVTQDLFDVLPHPEPKVYQQLQTVSRNDFRMETGRPSEQKIYQQLTPVSARGNVLQKEESRIYQQSNPVNKSSTPHRELKTFSQYQSVGPTYEPPDYINSKLYQQLRKPPKREIRPHHQEEAKTYHQLRPVTVGDFERPQHSNLKQVNQHSYSNHPNRSPVPDSLNRYHQLQSPV</sequence>
<protein>
    <submittedName>
        <fullName evidence="2">Uncharacterized protein</fullName>
    </submittedName>
</protein>
<name>A0A1B6LHX5_9HEMI</name>
<accession>A0A1B6LHX5</accession>
<dbReference type="AlphaFoldDB" id="A0A1B6LHX5"/>
<evidence type="ECO:0000313" key="2">
    <source>
        <dbReference type="EMBL" id="JAT23322.1"/>
    </source>
</evidence>
<feature type="region of interest" description="Disordered" evidence="1">
    <location>
        <begin position="294"/>
        <end position="332"/>
    </location>
</feature>
<feature type="compositionally biased region" description="Polar residues" evidence="1">
    <location>
        <begin position="15"/>
        <end position="24"/>
    </location>
</feature>
<gene>
    <name evidence="2" type="ORF">g.14663</name>
</gene>
<evidence type="ECO:0000256" key="1">
    <source>
        <dbReference type="SAM" id="MobiDB-lite"/>
    </source>
</evidence>
<reference evidence="2" key="1">
    <citation type="submission" date="2015-11" db="EMBL/GenBank/DDBJ databases">
        <title>De novo transcriptome assembly of four potential Pierce s Disease insect vectors from Arizona vineyards.</title>
        <authorList>
            <person name="Tassone E.E."/>
        </authorList>
    </citation>
    <scope>NUCLEOTIDE SEQUENCE</scope>
</reference>